<feature type="domain" description="TIR" evidence="1">
    <location>
        <begin position="1"/>
        <end position="144"/>
    </location>
</feature>
<gene>
    <name evidence="2" type="ORF">LITE_LOCUS1698</name>
</gene>
<sequence>MSHLEKHLSKMNIKTFVDTQLKVTQDIDKLLSILRGTAVSVVIFSKNFANSSWCLEEVATIAEITQKFGHKTLPVFFRVDWTTVAGDDDQYAKTIAGLSFAQQRKDEWRKALTVVASKTGRTTQEIRNEAKLVDEVVAGVLTTLVAMSPTRQFNNYLVGMNSRVAEVVQRLVMKEMDTVRIVGLCGMGGVGKTTVAQACYDNLRDSADEKANTKFHFVNRVGQNGVNDQDRVEGLVRELYSKLLSEDSLSREDLNIEHRRGRLLKTRVLVVLDDVHTPSQLDELLLQDASDPRKLFAPGSRIIVTTRNRKVLEHVKAEIHSVGPLDVNESLQLFKLHAFSLGSPVVDDDDLSHKVLSYCNGNPLALRVLGGALSYKDSKYWESFVLKLGKTQEAEIHHVLRTSYEELRDVKDRRLFLDIACFFSGHWRSLLVKYMETVDESAYSRVEDLIGKSFLASVFDQSEGEILVVHDLLKEMAWNIVNEEEDLGRRSRLNDPADIHNLLTNWKGHRATEGIRLNISKVKMMSLKANAFEGMNSLRWLNFFLPKGFGSRHRKTIVSEGILNSLPNELRGLRWDQFPSASLPGGFSPDELAYLVISHSPIVTCWEQNQWQPKLEKLSMLSLTSCENLTVIPDLRNSANLEHLVLEKCKSLVEVPDSIQYLVKLVRLEVRDCENIERVPDRLNSKLLKHLILANCPKVTDTPKHNTKLRPSGIAVRECSNRQV</sequence>
<evidence type="ECO:0000313" key="3">
    <source>
        <dbReference type="Proteomes" id="UP001154282"/>
    </source>
</evidence>
<dbReference type="PANTHER" id="PTHR11017:SF555">
    <property type="entry name" value="TIR-NBS-LRR RCT1-LIKE RESISTANCE PROTEIN"/>
    <property type="match status" value="1"/>
</dbReference>
<dbReference type="SUPFAM" id="SSF52540">
    <property type="entry name" value="P-loop containing nucleoside triphosphate hydrolases"/>
    <property type="match status" value="1"/>
</dbReference>
<dbReference type="Gene3D" id="3.40.50.10140">
    <property type="entry name" value="Toll/interleukin-1 receptor homology (TIR) domain"/>
    <property type="match status" value="1"/>
</dbReference>
<dbReference type="SMART" id="SM00255">
    <property type="entry name" value="TIR"/>
    <property type="match status" value="1"/>
</dbReference>
<dbReference type="InterPro" id="IPR044974">
    <property type="entry name" value="Disease_R_plants"/>
</dbReference>
<reference evidence="2" key="1">
    <citation type="submission" date="2022-08" db="EMBL/GenBank/DDBJ databases">
        <authorList>
            <person name="Gutierrez-Valencia J."/>
        </authorList>
    </citation>
    <scope>NUCLEOTIDE SEQUENCE</scope>
</reference>
<dbReference type="InterPro" id="IPR002182">
    <property type="entry name" value="NB-ARC"/>
</dbReference>
<dbReference type="GO" id="GO:0006952">
    <property type="term" value="P:defense response"/>
    <property type="evidence" value="ECO:0007669"/>
    <property type="project" value="InterPro"/>
</dbReference>
<dbReference type="AlphaFoldDB" id="A0AAV0H040"/>
<evidence type="ECO:0000313" key="2">
    <source>
        <dbReference type="EMBL" id="CAI0377978.1"/>
    </source>
</evidence>
<dbReference type="InterPro" id="IPR027417">
    <property type="entry name" value="P-loop_NTPase"/>
</dbReference>
<keyword evidence="3" id="KW-1185">Reference proteome</keyword>
<dbReference type="Proteomes" id="UP001154282">
    <property type="component" value="Unassembled WGS sequence"/>
</dbReference>
<organism evidence="2 3">
    <name type="scientific">Linum tenue</name>
    <dbReference type="NCBI Taxonomy" id="586396"/>
    <lineage>
        <taxon>Eukaryota</taxon>
        <taxon>Viridiplantae</taxon>
        <taxon>Streptophyta</taxon>
        <taxon>Embryophyta</taxon>
        <taxon>Tracheophyta</taxon>
        <taxon>Spermatophyta</taxon>
        <taxon>Magnoliopsida</taxon>
        <taxon>eudicotyledons</taxon>
        <taxon>Gunneridae</taxon>
        <taxon>Pentapetalae</taxon>
        <taxon>rosids</taxon>
        <taxon>fabids</taxon>
        <taxon>Malpighiales</taxon>
        <taxon>Linaceae</taxon>
        <taxon>Linum</taxon>
    </lineage>
</organism>
<dbReference type="Pfam" id="PF00931">
    <property type="entry name" value="NB-ARC"/>
    <property type="match status" value="1"/>
</dbReference>
<dbReference type="EMBL" id="CAMGYJ010000002">
    <property type="protein sequence ID" value="CAI0377978.1"/>
    <property type="molecule type" value="Genomic_DNA"/>
</dbReference>
<dbReference type="PROSITE" id="PS50104">
    <property type="entry name" value="TIR"/>
    <property type="match status" value="1"/>
</dbReference>
<evidence type="ECO:0000259" key="1">
    <source>
        <dbReference type="PROSITE" id="PS50104"/>
    </source>
</evidence>
<dbReference type="Gene3D" id="1.10.8.430">
    <property type="entry name" value="Helical domain of apoptotic protease-activating factors"/>
    <property type="match status" value="1"/>
</dbReference>
<dbReference type="InterPro" id="IPR000157">
    <property type="entry name" value="TIR_dom"/>
</dbReference>
<dbReference type="GO" id="GO:0043531">
    <property type="term" value="F:ADP binding"/>
    <property type="evidence" value="ECO:0007669"/>
    <property type="project" value="InterPro"/>
</dbReference>
<dbReference type="PRINTS" id="PR00364">
    <property type="entry name" value="DISEASERSIST"/>
</dbReference>
<dbReference type="InterPro" id="IPR035897">
    <property type="entry name" value="Toll_tir_struct_dom_sf"/>
</dbReference>
<dbReference type="GO" id="GO:0007165">
    <property type="term" value="P:signal transduction"/>
    <property type="evidence" value="ECO:0007669"/>
    <property type="project" value="InterPro"/>
</dbReference>
<dbReference type="Gene3D" id="3.80.10.10">
    <property type="entry name" value="Ribonuclease Inhibitor"/>
    <property type="match status" value="1"/>
</dbReference>
<dbReference type="Gene3D" id="3.40.50.300">
    <property type="entry name" value="P-loop containing nucleotide triphosphate hydrolases"/>
    <property type="match status" value="1"/>
</dbReference>
<accession>A0AAV0H040</accession>
<proteinExistence type="predicted"/>
<protein>
    <recommendedName>
        <fullName evidence="1">TIR domain-containing protein</fullName>
    </recommendedName>
</protein>
<dbReference type="PANTHER" id="PTHR11017">
    <property type="entry name" value="LEUCINE-RICH REPEAT-CONTAINING PROTEIN"/>
    <property type="match status" value="1"/>
</dbReference>
<dbReference type="SUPFAM" id="SSF52058">
    <property type="entry name" value="L domain-like"/>
    <property type="match status" value="1"/>
</dbReference>
<name>A0AAV0H040_9ROSI</name>
<dbReference type="InterPro" id="IPR042197">
    <property type="entry name" value="Apaf_helical"/>
</dbReference>
<dbReference type="InterPro" id="IPR032675">
    <property type="entry name" value="LRR_dom_sf"/>
</dbReference>
<dbReference type="SUPFAM" id="SSF52200">
    <property type="entry name" value="Toll/Interleukin receptor TIR domain"/>
    <property type="match status" value="1"/>
</dbReference>
<dbReference type="Pfam" id="PF01582">
    <property type="entry name" value="TIR"/>
    <property type="match status" value="1"/>
</dbReference>
<comment type="caution">
    <text evidence="2">The sequence shown here is derived from an EMBL/GenBank/DDBJ whole genome shotgun (WGS) entry which is preliminary data.</text>
</comment>